<dbReference type="AlphaFoldDB" id="A0A1C7MHN1"/>
<evidence type="ECO:0000313" key="2">
    <source>
        <dbReference type="EMBL" id="OBZ75886.1"/>
    </source>
</evidence>
<keyword evidence="3" id="KW-1185">Reference proteome</keyword>
<dbReference type="EMBL" id="LUGG01000004">
    <property type="protein sequence ID" value="OBZ75886.1"/>
    <property type="molecule type" value="Genomic_DNA"/>
</dbReference>
<dbReference type="OrthoDB" id="62120at2759"/>
<dbReference type="Proteomes" id="UP000092993">
    <property type="component" value="Unassembled WGS sequence"/>
</dbReference>
<evidence type="ECO:0000256" key="1">
    <source>
        <dbReference type="SAM" id="MobiDB-lite"/>
    </source>
</evidence>
<feature type="compositionally biased region" description="Low complexity" evidence="1">
    <location>
        <begin position="25"/>
        <end position="34"/>
    </location>
</feature>
<dbReference type="STRING" id="5627.A0A1C7MHN1"/>
<protein>
    <submittedName>
        <fullName evidence="2">Glucan 1,3-beta-glucosidase</fullName>
    </submittedName>
</protein>
<comment type="caution">
    <text evidence="2">The sequence shown here is derived from an EMBL/GenBank/DDBJ whole genome shotgun (WGS) entry which is preliminary data.</text>
</comment>
<organism evidence="2 3">
    <name type="scientific">Grifola frondosa</name>
    <name type="common">Maitake</name>
    <name type="synonym">Polyporus frondosus</name>
    <dbReference type="NCBI Taxonomy" id="5627"/>
    <lineage>
        <taxon>Eukaryota</taxon>
        <taxon>Fungi</taxon>
        <taxon>Dikarya</taxon>
        <taxon>Basidiomycota</taxon>
        <taxon>Agaricomycotina</taxon>
        <taxon>Agaricomycetes</taxon>
        <taxon>Polyporales</taxon>
        <taxon>Grifolaceae</taxon>
        <taxon>Grifola</taxon>
    </lineage>
</organism>
<proteinExistence type="predicted"/>
<reference evidence="2 3" key="1">
    <citation type="submission" date="2016-03" db="EMBL/GenBank/DDBJ databases">
        <title>Whole genome sequencing of Grifola frondosa 9006-11.</title>
        <authorList>
            <person name="Min B."/>
            <person name="Park H."/>
            <person name="Kim J.-G."/>
            <person name="Cho H."/>
            <person name="Oh Y.-L."/>
            <person name="Kong W.-S."/>
            <person name="Choi I.-G."/>
        </authorList>
    </citation>
    <scope>NUCLEOTIDE SEQUENCE [LARGE SCALE GENOMIC DNA]</scope>
    <source>
        <strain evidence="2 3">9006-11</strain>
    </source>
</reference>
<accession>A0A1C7MHN1</accession>
<name>A0A1C7MHN1_GRIFR</name>
<dbReference type="Gene3D" id="3.20.20.80">
    <property type="entry name" value="Glycosidases"/>
    <property type="match status" value="1"/>
</dbReference>
<feature type="region of interest" description="Disordered" evidence="1">
    <location>
        <begin position="350"/>
        <end position="380"/>
    </location>
</feature>
<dbReference type="InterPro" id="IPR017853">
    <property type="entry name" value="GH"/>
</dbReference>
<gene>
    <name evidence="2" type="primary">XOG1_2</name>
    <name evidence="2" type="ORF">A0H81_04115</name>
</gene>
<feature type="region of interest" description="Disordered" evidence="1">
    <location>
        <begin position="25"/>
        <end position="48"/>
    </location>
</feature>
<evidence type="ECO:0000313" key="3">
    <source>
        <dbReference type="Proteomes" id="UP000092993"/>
    </source>
</evidence>
<sequence>MGYAMPKEHLTISESSLSLYRSPSTRTSSSCLVSPTNHGVRPSGRRTSRDITLRHTTSYVKPAEWHWKWPFISYHDGFLGLPSWAGWFPNSDGLWTSTNICASALSLQTRTRRGSPPPAQLGPGASMSAFGLTATGEWSNAINDCGLWVNGVNLGARYDGTYTAGSFPFVGNCSFYTNYQQWNDSMKADIQQFALASMSALQNWFFWTWKIGNSSVSGLVESPAWSYSLGLQEGWMPLDPRGSEGICENSQPFSGPLQSWQTGGAGANQIPASISSSYAWPPTSITNGGFVTSMPSYTPTGAIVTLPVPTFTSSVTVSAGVGWVNTADTALLNVPIATCGYLDPWMGQPSTSVSPCPAPSGNTRRRWSAPEPVITSPPSL</sequence>
<dbReference type="SUPFAM" id="SSF51445">
    <property type="entry name" value="(Trans)glycosidases"/>
    <property type="match status" value="1"/>
</dbReference>